<organism evidence="1 2">
    <name type="scientific">Candidatus Nitrospira nitrosa</name>
    <dbReference type="NCBI Taxonomy" id="1742972"/>
    <lineage>
        <taxon>Bacteria</taxon>
        <taxon>Pseudomonadati</taxon>
        <taxon>Nitrospirota</taxon>
        <taxon>Nitrospiria</taxon>
        <taxon>Nitrospirales</taxon>
        <taxon>Nitrospiraceae</taxon>
        <taxon>Nitrospira</taxon>
    </lineage>
</organism>
<evidence type="ECO:0000313" key="1">
    <source>
        <dbReference type="EMBL" id="CUS38072.1"/>
    </source>
</evidence>
<reference evidence="1 2" key="1">
    <citation type="submission" date="2015-10" db="EMBL/GenBank/DDBJ databases">
        <authorList>
            <person name="Gilbert D.G."/>
        </authorList>
    </citation>
    <scope>NUCLEOTIDE SEQUENCE [LARGE SCALE GENOMIC DNA]</scope>
    <source>
        <strain evidence="1">COMA1</strain>
    </source>
</reference>
<protein>
    <recommendedName>
        <fullName evidence="3">Outer membrane chaperone Skp</fullName>
    </recommendedName>
</protein>
<dbReference type="GO" id="GO:0051082">
    <property type="term" value="F:unfolded protein binding"/>
    <property type="evidence" value="ECO:0007669"/>
    <property type="project" value="InterPro"/>
</dbReference>
<dbReference type="SUPFAM" id="SSF111384">
    <property type="entry name" value="OmpH-like"/>
    <property type="match status" value="1"/>
</dbReference>
<dbReference type="RefSeq" id="WP_090750549.1">
    <property type="nucleotide sequence ID" value="NZ_CZQA01000010.1"/>
</dbReference>
<dbReference type="EMBL" id="CZQA01000010">
    <property type="protein sequence ID" value="CUS38072.1"/>
    <property type="molecule type" value="Genomic_DNA"/>
</dbReference>
<dbReference type="STRING" id="1742972.COMA1_40397"/>
<name>A0A0S4LNG2_9BACT</name>
<dbReference type="Gene3D" id="3.30.910.20">
    <property type="entry name" value="Skp domain"/>
    <property type="match status" value="1"/>
</dbReference>
<evidence type="ECO:0008006" key="3">
    <source>
        <dbReference type="Google" id="ProtNLM"/>
    </source>
</evidence>
<dbReference type="SMART" id="SM00935">
    <property type="entry name" value="OmpH"/>
    <property type="match status" value="1"/>
</dbReference>
<keyword evidence="2" id="KW-1185">Reference proteome</keyword>
<evidence type="ECO:0000313" key="2">
    <source>
        <dbReference type="Proteomes" id="UP000199032"/>
    </source>
</evidence>
<accession>A0A0S4LNG2</accession>
<proteinExistence type="predicted"/>
<dbReference type="Pfam" id="PF03938">
    <property type="entry name" value="OmpH"/>
    <property type="match status" value="1"/>
</dbReference>
<dbReference type="Proteomes" id="UP000199032">
    <property type="component" value="Unassembled WGS sequence"/>
</dbReference>
<sequence>MAQLVLVLFLLFFPSCRTNVQKVHEIVRGDANISSDSAPVGPGQLTSDDSVEFVVYHAPTMLDVRNATRIGSVNMYATVEQTQYGRFLLQSMKELAFRRQRTLNETEARLRREESSIQQLKSQSNEEWKKRDQVLRQEVEKFKVMASDFNQEVAVAQQNFVQQFKDRVLPVIEKIASQKGLELVIDPLEGSPQATQARKALTPMGKEILERPLEDLTLTVVGEMDKYP</sequence>
<dbReference type="AlphaFoldDB" id="A0A0S4LNG2"/>
<gene>
    <name evidence="1" type="ORF">COMA1_40397</name>
</gene>
<dbReference type="InterPro" id="IPR024930">
    <property type="entry name" value="Skp_dom_sf"/>
</dbReference>
<dbReference type="InterPro" id="IPR005632">
    <property type="entry name" value="Chaperone_Skp"/>
</dbReference>